<dbReference type="Gene3D" id="3.40.50.1220">
    <property type="entry name" value="TPP-binding domain"/>
    <property type="match status" value="1"/>
</dbReference>
<dbReference type="SUPFAM" id="SSF52467">
    <property type="entry name" value="DHS-like NAD/FAD-binding domain"/>
    <property type="match status" value="1"/>
</dbReference>
<dbReference type="InterPro" id="IPR011766">
    <property type="entry name" value="TPP_enzyme_TPP-bd"/>
</dbReference>
<dbReference type="Pfam" id="PF02776">
    <property type="entry name" value="TPP_enzyme_N"/>
    <property type="match status" value="1"/>
</dbReference>
<dbReference type="InterPro" id="IPR012001">
    <property type="entry name" value="Thiamin_PyroP_enz_TPP-bd_dom"/>
</dbReference>
<dbReference type="HOGENOM" id="CLU_013748_3_1_11"/>
<name>I0V5E3_9PSEU</name>
<dbReference type="InterPro" id="IPR045229">
    <property type="entry name" value="TPP_enz"/>
</dbReference>
<keyword evidence="7" id="KW-0436">Ligase</keyword>
<dbReference type="GO" id="GO:0005948">
    <property type="term" value="C:acetolactate synthase complex"/>
    <property type="evidence" value="ECO:0007669"/>
    <property type="project" value="TreeGrafter"/>
</dbReference>
<evidence type="ECO:0000256" key="3">
    <source>
        <dbReference type="RuleBase" id="RU362132"/>
    </source>
</evidence>
<dbReference type="GO" id="GO:0000287">
    <property type="term" value="F:magnesium ion binding"/>
    <property type="evidence" value="ECO:0007669"/>
    <property type="project" value="InterPro"/>
</dbReference>
<dbReference type="InterPro" id="IPR029061">
    <property type="entry name" value="THDP-binding"/>
</dbReference>
<evidence type="ECO:0000259" key="6">
    <source>
        <dbReference type="Pfam" id="PF02776"/>
    </source>
</evidence>
<accession>I0V5E3</accession>
<evidence type="ECO:0000256" key="2">
    <source>
        <dbReference type="ARBA" id="ARBA00023052"/>
    </source>
</evidence>
<comment type="similarity">
    <text evidence="1 3">Belongs to the TPP enzyme family.</text>
</comment>
<dbReference type="EMBL" id="JH636049">
    <property type="protein sequence ID" value="EID55346.1"/>
    <property type="molecule type" value="Genomic_DNA"/>
</dbReference>
<dbReference type="GO" id="GO:0016874">
    <property type="term" value="F:ligase activity"/>
    <property type="evidence" value="ECO:0007669"/>
    <property type="project" value="UniProtKB-KW"/>
</dbReference>
<dbReference type="GO" id="GO:0003984">
    <property type="term" value="F:acetolactate synthase activity"/>
    <property type="evidence" value="ECO:0007669"/>
    <property type="project" value="TreeGrafter"/>
</dbReference>
<dbReference type="InterPro" id="IPR029035">
    <property type="entry name" value="DHS-like_NAD/FAD-binding_dom"/>
</dbReference>
<dbReference type="InterPro" id="IPR012000">
    <property type="entry name" value="Thiamin_PyroP_enz_cen_dom"/>
</dbReference>
<dbReference type="PANTHER" id="PTHR18968:SF167">
    <property type="entry name" value="ACETOLACTATE SYNTHASE LARGE SUBUNIT ILVB2-RELATED"/>
    <property type="match status" value="1"/>
</dbReference>
<feature type="domain" description="Thiamine pyrophosphate enzyme central" evidence="4">
    <location>
        <begin position="199"/>
        <end position="331"/>
    </location>
</feature>
<dbReference type="GO" id="GO:0009099">
    <property type="term" value="P:L-valine biosynthetic process"/>
    <property type="evidence" value="ECO:0007669"/>
    <property type="project" value="TreeGrafter"/>
</dbReference>
<protein>
    <submittedName>
        <fullName evidence="7">Thiamine pyrophosphate-dependent enzyme, possible carboligase or decarboxylase</fullName>
    </submittedName>
</protein>
<dbReference type="CDD" id="cd00568">
    <property type="entry name" value="TPP_enzymes"/>
    <property type="match status" value="1"/>
</dbReference>
<evidence type="ECO:0000259" key="5">
    <source>
        <dbReference type="Pfam" id="PF02775"/>
    </source>
</evidence>
<organism evidence="7 8">
    <name type="scientific">Saccharomonospora xinjiangensis XJ-54</name>
    <dbReference type="NCBI Taxonomy" id="882086"/>
    <lineage>
        <taxon>Bacteria</taxon>
        <taxon>Bacillati</taxon>
        <taxon>Actinomycetota</taxon>
        <taxon>Actinomycetes</taxon>
        <taxon>Pseudonocardiales</taxon>
        <taxon>Pseudonocardiaceae</taxon>
        <taxon>Saccharomonospora</taxon>
    </lineage>
</organism>
<dbReference type="GO" id="GO:0050660">
    <property type="term" value="F:flavin adenine dinucleotide binding"/>
    <property type="evidence" value="ECO:0007669"/>
    <property type="project" value="TreeGrafter"/>
</dbReference>
<keyword evidence="8" id="KW-1185">Reference proteome</keyword>
<dbReference type="RefSeq" id="WP_006239502.1">
    <property type="nucleotide sequence ID" value="NZ_JH636049.1"/>
</dbReference>
<dbReference type="Gene3D" id="3.40.50.970">
    <property type="match status" value="2"/>
</dbReference>
<proteinExistence type="inferred from homology"/>
<dbReference type="AlphaFoldDB" id="I0V5E3"/>
<evidence type="ECO:0000256" key="1">
    <source>
        <dbReference type="ARBA" id="ARBA00007812"/>
    </source>
</evidence>
<evidence type="ECO:0000313" key="7">
    <source>
        <dbReference type="EMBL" id="EID55346.1"/>
    </source>
</evidence>
<sequence>MTGARSLVKTLAELGVEVVFGLPGSHGLPIWDALADASAGTAAGIRLIGVRHEQAAAHAADGYARVAGSLGVALVTTGPGAVNALRAVGEAMASASPVLVLATEVRAPQRPQGAARGSHRDVGEQESLFAPLTKATFTVGHPDEIASVVREAARIATRPQSGPVYVGVPAGFLGDPVEVREDTGRPVEPELPLPASEDVERAREALLAARSPLIWAGGGALRSGAGDAVGVLAERLAAPIITTFTARGIVPPDHPCLASNPVHAPEVGALWDEADVVLAIGTDFDGAMTQNWRMPQPPHLIAVNVDAEDAAKYYPPDSLLLGDARQVVEALSLGIPSKPGLDELTRRLDDIEVRVRRRVRKEEPHAAEFLSALKETLPEGSVLVTDMCVAGYWIGGFHRVSGPRQLALPMGWGTVGFGFPASLGVAATGAVRAVCVTGDGGFLPACAELATAIQDALPVTVVIVDDGGYGMLGYGQDAGFGYAGVDLATPDFVGLAKSFGVHADRVDGFGRAFRRLLREFTRTEEPNVLVVGAELRPPLNTSARWYRREERTIGTKYRKGRHHDDHS</sequence>
<keyword evidence="2 3" id="KW-0786">Thiamine pyrophosphate</keyword>
<dbReference type="Proteomes" id="UP000004691">
    <property type="component" value="Unassembled WGS sequence"/>
</dbReference>
<dbReference type="PANTHER" id="PTHR18968">
    <property type="entry name" value="THIAMINE PYROPHOSPHATE ENZYMES"/>
    <property type="match status" value="1"/>
</dbReference>
<dbReference type="SUPFAM" id="SSF52518">
    <property type="entry name" value="Thiamin diphosphate-binding fold (THDP-binding)"/>
    <property type="match status" value="2"/>
</dbReference>
<dbReference type="eggNOG" id="COG0028">
    <property type="taxonomic scope" value="Bacteria"/>
</dbReference>
<reference evidence="7 8" key="1">
    <citation type="submission" date="2012-01" db="EMBL/GenBank/DDBJ databases">
        <title>Improved High-Quality Draft sequence of Saccharomonospora xinjiangensis XJ-54.</title>
        <authorList>
            <consortium name="US DOE Joint Genome Institute"/>
            <person name="Lucas S."/>
            <person name="Han J."/>
            <person name="Lapidus A."/>
            <person name="Cheng J.-F."/>
            <person name="Goodwin L."/>
            <person name="Pitluck S."/>
            <person name="Peters L."/>
            <person name="Mikhailova N."/>
            <person name="Teshima H."/>
            <person name="Detter J.C."/>
            <person name="Han C."/>
            <person name="Tapia R."/>
            <person name="Land M."/>
            <person name="Hauser L."/>
            <person name="Kyrpides N."/>
            <person name="Ivanova N."/>
            <person name="Pagani I."/>
            <person name="Brambilla E.-M."/>
            <person name="Klenk H.-P."/>
            <person name="Woyke T."/>
        </authorList>
    </citation>
    <scope>NUCLEOTIDE SEQUENCE [LARGE SCALE GENOMIC DNA]</scope>
    <source>
        <strain evidence="7 8">XJ-54</strain>
    </source>
</reference>
<dbReference type="Pfam" id="PF02775">
    <property type="entry name" value="TPP_enzyme_C"/>
    <property type="match status" value="1"/>
</dbReference>
<dbReference type="GO" id="GO:0030976">
    <property type="term" value="F:thiamine pyrophosphate binding"/>
    <property type="evidence" value="ECO:0007669"/>
    <property type="project" value="InterPro"/>
</dbReference>
<dbReference type="STRING" id="882086.SacxiDRAFT_3137"/>
<dbReference type="CDD" id="cd07035">
    <property type="entry name" value="TPP_PYR_POX_like"/>
    <property type="match status" value="1"/>
</dbReference>
<feature type="domain" description="Thiamine pyrophosphate enzyme TPP-binding" evidence="5">
    <location>
        <begin position="392"/>
        <end position="531"/>
    </location>
</feature>
<dbReference type="GO" id="GO:0009097">
    <property type="term" value="P:isoleucine biosynthetic process"/>
    <property type="evidence" value="ECO:0007669"/>
    <property type="project" value="TreeGrafter"/>
</dbReference>
<dbReference type="Pfam" id="PF00205">
    <property type="entry name" value="TPP_enzyme_M"/>
    <property type="match status" value="1"/>
</dbReference>
<feature type="domain" description="Thiamine pyrophosphate enzyme N-terminal TPP-binding" evidence="6">
    <location>
        <begin position="1"/>
        <end position="115"/>
    </location>
</feature>
<evidence type="ECO:0000313" key="8">
    <source>
        <dbReference type="Proteomes" id="UP000004691"/>
    </source>
</evidence>
<gene>
    <name evidence="7" type="ORF">SacxiDRAFT_3137</name>
</gene>
<evidence type="ECO:0000259" key="4">
    <source>
        <dbReference type="Pfam" id="PF00205"/>
    </source>
</evidence>